<reference evidence="1 2" key="1">
    <citation type="submission" date="2017-03" db="EMBL/GenBank/DDBJ databases">
        <title>WGS assembly of Porphyra umbilicalis.</title>
        <authorList>
            <person name="Brawley S.H."/>
            <person name="Blouin N.A."/>
            <person name="Ficko-Blean E."/>
            <person name="Wheeler G.L."/>
            <person name="Lohr M."/>
            <person name="Goodson H.V."/>
            <person name="Jenkins J.W."/>
            <person name="Blaby-Haas C.E."/>
            <person name="Helliwell K.E."/>
            <person name="Chan C."/>
            <person name="Marriage T."/>
            <person name="Bhattacharya D."/>
            <person name="Klein A.S."/>
            <person name="Badis Y."/>
            <person name="Brodie J."/>
            <person name="Cao Y."/>
            <person name="Collen J."/>
            <person name="Dittami S.M."/>
            <person name="Gachon C.M."/>
            <person name="Green B.R."/>
            <person name="Karpowicz S."/>
            <person name="Kim J.W."/>
            <person name="Kudahl U."/>
            <person name="Lin S."/>
            <person name="Michel G."/>
            <person name="Mittag M."/>
            <person name="Olson B.J."/>
            <person name="Pangilinan J."/>
            <person name="Peng Y."/>
            <person name="Qiu H."/>
            <person name="Shu S."/>
            <person name="Singer J.T."/>
            <person name="Smith A.G."/>
            <person name="Sprecher B.N."/>
            <person name="Wagner V."/>
            <person name="Wang W."/>
            <person name="Wang Z.-Y."/>
            <person name="Yan J."/>
            <person name="Yarish C."/>
            <person name="Zoeuner-Riek S."/>
            <person name="Zhuang Y."/>
            <person name="Zou Y."/>
            <person name="Lindquist E.A."/>
            <person name="Grimwood J."/>
            <person name="Barry K."/>
            <person name="Rokhsar D.S."/>
            <person name="Schmutz J."/>
            <person name="Stiller J.W."/>
            <person name="Grossman A.R."/>
            <person name="Prochnik S.E."/>
        </authorList>
    </citation>
    <scope>NUCLEOTIDE SEQUENCE [LARGE SCALE GENOMIC DNA]</scope>
    <source>
        <strain evidence="1">4086291</strain>
    </source>
</reference>
<accession>A0A1X6P249</accession>
<evidence type="ECO:0000313" key="1">
    <source>
        <dbReference type="EMBL" id="OSX74959.1"/>
    </source>
</evidence>
<sequence length="399" mass="44720">MSVRNIASSLGYFFAFSTRDFAGKTPYVAGCGDRDEPYKALPLADRTPAQVANGETHCGCPLKSQVVAGWLQGSKKQATRLGEASAQTPLVTADNMAVACDLATDGVDIDDFDEPLTALQYERLTVYVIMVFSFCTMLRPENLLKLTARDVFFPPDFGENAAFLQEHGCPRWVKVRYSQLKTNVAGTAPAPAYYVWSSDATDEETCASPENDSASVCVRCPELWCDLPYFVYLFVQLRAEDPCFDMTASVPCFVVPVAGNPGGVGAMGNIPVTKTWWQQRLSSFVLVFDPLLSARGVGGLYGFRRGATQFWLSYTGNVEMVMRMGVWKPNSTRFLFYVLNYRCRGTFRARIVDYYRADRQDLVERLEEMVSGFREWFETRLFDLYEERQGNFFAGGFAV</sequence>
<name>A0A1X6P249_PORUM</name>
<dbReference type="EMBL" id="KV918923">
    <property type="protein sequence ID" value="OSX74959.1"/>
    <property type="molecule type" value="Genomic_DNA"/>
</dbReference>
<keyword evidence="2" id="KW-1185">Reference proteome</keyword>
<evidence type="ECO:0000313" key="2">
    <source>
        <dbReference type="Proteomes" id="UP000218209"/>
    </source>
</evidence>
<protein>
    <submittedName>
        <fullName evidence="1">Uncharacterized protein</fullName>
    </submittedName>
</protein>
<organism evidence="1 2">
    <name type="scientific">Porphyra umbilicalis</name>
    <name type="common">Purple laver</name>
    <name type="synonym">Red alga</name>
    <dbReference type="NCBI Taxonomy" id="2786"/>
    <lineage>
        <taxon>Eukaryota</taxon>
        <taxon>Rhodophyta</taxon>
        <taxon>Bangiophyceae</taxon>
        <taxon>Bangiales</taxon>
        <taxon>Bangiaceae</taxon>
        <taxon>Porphyra</taxon>
    </lineage>
</organism>
<dbReference type="AlphaFoldDB" id="A0A1X6P249"/>
<dbReference type="Proteomes" id="UP000218209">
    <property type="component" value="Unassembled WGS sequence"/>
</dbReference>
<gene>
    <name evidence="1" type="ORF">BU14_0260s0028</name>
</gene>
<proteinExistence type="predicted"/>